<evidence type="ECO:0000256" key="2">
    <source>
        <dbReference type="ARBA" id="ARBA00005752"/>
    </source>
</evidence>
<dbReference type="PIRSF" id="PIRSF001589">
    <property type="entry name" value="Asn_synthetase_glu-h"/>
    <property type="match status" value="1"/>
</dbReference>
<evidence type="ECO:0000256" key="1">
    <source>
        <dbReference type="ARBA" id="ARBA00005187"/>
    </source>
</evidence>
<comment type="similarity">
    <text evidence="2">Belongs to the asparagine synthetase family.</text>
</comment>
<name>A0ABM7ZAA8_NOSCO</name>
<reference evidence="10" key="1">
    <citation type="submission" date="2022-04" db="EMBL/GenBank/DDBJ databases">
        <title>Complete genome sequence of a cyanobacterium, Nostoc sp. SO-36, isolated in Antarctica.</title>
        <authorList>
            <person name="Kanesaki Y."/>
            <person name="Effendi D."/>
            <person name="Sakamoto T."/>
            <person name="Ohtani S."/>
            <person name="Awai K."/>
        </authorList>
    </citation>
    <scope>NUCLEOTIDE SEQUENCE</scope>
    <source>
        <strain evidence="10">SO-36</strain>
    </source>
</reference>
<dbReference type="InterPro" id="IPR051786">
    <property type="entry name" value="ASN_synthetase/amidase"/>
</dbReference>
<evidence type="ECO:0000256" key="4">
    <source>
        <dbReference type="ARBA" id="ARBA00022741"/>
    </source>
</evidence>
<dbReference type="EMBL" id="AP025732">
    <property type="protein sequence ID" value="BDI20199.1"/>
    <property type="molecule type" value="Genomic_DNA"/>
</dbReference>
<keyword evidence="6" id="KW-0061">Asparagine biosynthesis</keyword>
<evidence type="ECO:0000256" key="3">
    <source>
        <dbReference type="ARBA" id="ARBA00012737"/>
    </source>
</evidence>
<keyword evidence="5" id="KW-0067">ATP-binding</keyword>
<dbReference type="InterPro" id="IPR029055">
    <property type="entry name" value="Ntn_hydrolases_N"/>
</dbReference>
<dbReference type="RefSeq" id="WP_251957638.1">
    <property type="nucleotide sequence ID" value="NZ_AP025732.1"/>
</dbReference>
<evidence type="ECO:0000256" key="7">
    <source>
        <dbReference type="ARBA" id="ARBA00048741"/>
    </source>
</evidence>
<comment type="pathway">
    <text evidence="1">Amino-acid biosynthesis; L-asparagine biosynthesis; L-asparagine from L-aspartate (L-Gln route): step 1/1.</text>
</comment>
<feature type="domain" description="Asparagine synthetase" evidence="8">
    <location>
        <begin position="519"/>
        <end position="599"/>
    </location>
</feature>
<dbReference type="Pfam" id="PF00733">
    <property type="entry name" value="Asn_synthase"/>
    <property type="match status" value="2"/>
</dbReference>
<keyword evidence="4" id="KW-0547">Nucleotide-binding</keyword>
<evidence type="ECO:0000259" key="9">
    <source>
        <dbReference type="Pfam" id="PF13537"/>
    </source>
</evidence>
<dbReference type="Gene3D" id="3.40.50.620">
    <property type="entry name" value="HUPs"/>
    <property type="match status" value="1"/>
</dbReference>
<dbReference type="InterPro" id="IPR006426">
    <property type="entry name" value="Asn_synth_AEB"/>
</dbReference>
<dbReference type="CDD" id="cd01991">
    <property type="entry name" value="Asn_synthase_B_C"/>
    <property type="match status" value="1"/>
</dbReference>
<accession>A0ABM7ZAA8</accession>
<gene>
    <name evidence="10" type="ORF">ANSO36C_60010</name>
</gene>
<evidence type="ECO:0000313" key="10">
    <source>
        <dbReference type="EMBL" id="BDI20199.1"/>
    </source>
</evidence>
<dbReference type="Proteomes" id="UP001055453">
    <property type="component" value="Chromosome"/>
</dbReference>
<dbReference type="PANTHER" id="PTHR43284">
    <property type="entry name" value="ASPARAGINE SYNTHETASE (GLUTAMINE-HYDROLYZING)"/>
    <property type="match status" value="1"/>
</dbReference>
<sequence length="605" mass="68513">MLFDAFKNRKSRKIEFIKTEATWRVAWGIDANYENIAWRDEKFSVILPGGNSELLTEKLAISSGGRFVVVGDIWLTNQVQLLQKLGIEPDSFQGSSLELVANLWERWGFECLKHLVGMFGLVVWDREKQVLKLVRDRIGVRTLYYTTTGSVCWIAPQLRTLSPHRSADLDLVALRDYLCCAFVPGERTLWEQVRELRPGTVLEFPDQKVTAYWQLQEKIIAIDQPLEWHGDRLRELLDQVVQEYLPPANEPVGVFLSGGLDSSCITALVAKFHKAPVHTFSIHFGSESPNELEFSSLVASHCQTQHHILEITFKDMWERLPETMAYLDDPIGDPLTVPNLLLGRLARESVEVILNGEGGDPCFGGPKNQPMLINSLYGSVTNQDALQAYLISFQKCAADLPQLLKPEVWAAVQTAPWVFEEDLYSQANYLNRLMAMNIKFKGADQILTKVSNLTQAALLQGRSPLFDQRVVDLSMQIPPEYKLSGVEEKAVLKQAITSGKSSLQDAAGSLLPRMGTTTANILPDAIIHRPKSGMMVPVQLGFRKYWQQEAKDLLLNRNAYITPYLNQLPIRNWLNYEGDTWSRYGVKLWLLASLEIWLQVNQKAQ</sequence>
<dbReference type="SUPFAM" id="SSF56235">
    <property type="entry name" value="N-terminal nucleophile aminohydrolases (Ntn hydrolases)"/>
    <property type="match status" value="1"/>
</dbReference>
<protein>
    <recommendedName>
        <fullName evidence="3">asparagine synthase (glutamine-hydrolyzing)</fullName>
        <ecNumber evidence="3">6.3.5.4</ecNumber>
    </recommendedName>
</protein>
<evidence type="ECO:0000256" key="5">
    <source>
        <dbReference type="ARBA" id="ARBA00022840"/>
    </source>
</evidence>
<keyword evidence="6" id="KW-0028">Amino-acid biosynthesis</keyword>
<feature type="domain" description="Glutamine amidotransferase type-2" evidence="9">
    <location>
        <begin position="62"/>
        <end position="161"/>
    </location>
</feature>
<proteinExistence type="inferred from homology"/>
<comment type="catalytic activity">
    <reaction evidence="7">
        <text>L-aspartate + L-glutamine + ATP + H2O = L-asparagine + L-glutamate + AMP + diphosphate + H(+)</text>
        <dbReference type="Rhea" id="RHEA:12228"/>
        <dbReference type="ChEBI" id="CHEBI:15377"/>
        <dbReference type="ChEBI" id="CHEBI:15378"/>
        <dbReference type="ChEBI" id="CHEBI:29985"/>
        <dbReference type="ChEBI" id="CHEBI:29991"/>
        <dbReference type="ChEBI" id="CHEBI:30616"/>
        <dbReference type="ChEBI" id="CHEBI:33019"/>
        <dbReference type="ChEBI" id="CHEBI:58048"/>
        <dbReference type="ChEBI" id="CHEBI:58359"/>
        <dbReference type="ChEBI" id="CHEBI:456215"/>
        <dbReference type="EC" id="6.3.5.4"/>
    </reaction>
</comment>
<evidence type="ECO:0000259" key="8">
    <source>
        <dbReference type="Pfam" id="PF00733"/>
    </source>
</evidence>
<dbReference type="InterPro" id="IPR014729">
    <property type="entry name" value="Rossmann-like_a/b/a_fold"/>
</dbReference>
<evidence type="ECO:0000256" key="6">
    <source>
        <dbReference type="ARBA" id="ARBA00022888"/>
    </source>
</evidence>
<dbReference type="InterPro" id="IPR017932">
    <property type="entry name" value="GATase_2_dom"/>
</dbReference>
<dbReference type="InterPro" id="IPR001962">
    <property type="entry name" value="Asn_synthase"/>
</dbReference>
<feature type="domain" description="Asparagine synthetase" evidence="8">
    <location>
        <begin position="233"/>
        <end position="496"/>
    </location>
</feature>
<evidence type="ECO:0000313" key="11">
    <source>
        <dbReference type="Proteomes" id="UP001055453"/>
    </source>
</evidence>
<dbReference type="SUPFAM" id="SSF52402">
    <property type="entry name" value="Adenine nucleotide alpha hydrolases-like"/>
    <property type="match status" value="1"/>
</dbReference>
<keyword evidence="11" id="KW-1185">Reference proteome</keyword>
<dbReference type="Pfam" id="PF13537">
    <property type="entry name" value="GATase_7"/>
    <property type="match status" value="1"/>
</dbReference>
<dbReference type="PANTHER" id="PTHR43284:SF1">
    <property type="entry name" value="ASPARAGINE SYNTHETASE"/>
    <property type="match status" value="1"/>
</dbReference>
<organism evidence="10 11">
    <name type="scientific">Nostoc cf. commune SO-36</name>
    <dbReference type="NCBI Taxonomy" id="449208"/>
    <lineage>
        <taxon>Bacteria</taxon>
        <taxon>Bacillati</taxon>
        <taxon>Cyanobacteriota</taxon>
        <taxon>Cyanophyceae</taxon>
        <taxon>Nostocales</taxon>
        <taxon>Nostocaceae</taxon>
        <taxon>Nostoc</taxon>
    </lineage>
</organism>
<dbReference type="EC" id="6.3.5.4" evidence="3"/>
<dbReference type="Gene3D" id="3.60.20.10">
    <property type="entry name" value="Glutamine Phosphoribosylpyrophosphate, subunit 1, domain 1"/>
    <property type="match status" value="1"/>
</dbReference>